<dbReference type="Pfam" id="PF01575">
    <property type="entry name" value="MaoC_dehydratas"/>
    <property type="match status" value="1"/>
</dbReference>
<dbReference type="GO" id="GO:0044594">
    <property type="term" value="F:17-beta-hydroxysteroid dehydrogenase (NAD+) activity"/>
    <property type="evidence" value="ECO:0007669"/>
    <property type="project" value="TreeGrafter"/>
</dbReference>
<dbReference type="InterPro" id="IPR029069">
    <property type="entry name" value="HotDog_dom_sf"/>
</dbReference>
<organism evidence="4 5">
    <name type="scientific">Amycolatopsis marina</name>
    <dbReference type="NCBI Taxonomy" id="490629"/>
    <lineage>
        <taxon>Bacteria</taxon>
        <taxon>Bacillati</taxon>
        <taxon>Actinomycetota</taxon>
        <taxon>Actinomycetes</taxon>
        <taxon>Pseudonocardiales</taxon>
        <taxon>Pseudonocardiaceae</taxon>
        <taxon>Amycolatopsis</taxon>
    </lineage>
</organism>
<dbReference type="GO" id="GO:0004300">
    <property type="term" value="F:enoyl-CoA hydratase activity"/>
    <property type="evidence" value="ECO:0007669"/>
    <property type="project" value="TreeGrafter"/>
</dbReference>
<dbReference type="PANTHER" id="PTHR13078:SF56">
    <property type="entry name" value="PEROXISOMAL MULTIFUNCTIONAL ENZYME TYPE 2"/>
    <property type="match status" value="1"/>
</dbReference>
<gene>
    <name evidence="4" type="ORF">SAMN05216266_1229</name>
</gene>
<evidence type="ECO:0000259" key="2">
    <source>
        <dbReference type="Pfam" id="PF01575"/>
    </source>
</evidence>
<dbReference type="InterPro" id="IPR039569">
    <property type="entry name" value="FAS1-like_DH_region"/>
</dbReference>
<evidence type="ECO:0000256" key="1">
    <source>
        <dbReference type="ARBA" id="ARBA00005254"/>
    </source>
</evidence>
<dbReference type="CDD" id="cd03441">
    <property type="entry name" value="R_hydratase_like"/>
    <property type="match status" value="1"/>
</dbReference>
<dbReference type="GO" id="GO:0006635">
    <property type="term" value="P:fatty acid beta-oxidation"/>
    <property type="evidence" value="ECO:0007669"/>
    <property type="project" value="TreeGrafter"/>
</dbReference>
<reference evidence="5" key="1">
    <citation type="submission" date="2016-10" db="EMBL/GenBank/DDBJ databases">
        <authorList>
            <person name="Varghese N."/>
            <person name="Submissions S."/>
        </authorList>
    </citation>
    <scope>NUCLEOTIDE SEQUENCE [LARGE SCALE GENOMIC DNA]</scope>
    <source>
        <strain evidence="5">CGMCC 4.3568</strain>
    </source>
</reference>
<dbReference type="Gene3D" id="3.10.129.10">
    <property type="entry name" value="Hotdog Thioesterase"/>
    <property type="match status" value="1"/>
</dbReference>
<evidence type="ECO:0000259" key="3">
    <source>
        <dbReference type="Pfam" id="PF13452"/>
    </source>
</evidence>
<dbReference type="SUPFAM" id="SSF54637">
    <property type="entry name" value="Thioesterase/thiol ester dehydrase-isomerase"/>
    <property type="match status" value="2"/>
</dbReference>
<dbReference type="InterPro" id="IPR002539">
    <property type="entry name" value="MaoC-like_dom"/>
</dbReference>
<dbReference type="Proteomes" id="UP000243799">
    <property type="component" value="Unassembled WGS sequence"/>
</dbReference>
<sequence>MTGSGNTGSSDELAFDASGLDTWAEAHRFEVTRERIIEYAEATNDPIEAHRTGELAPPVFAIVPVFHALMEPALEVVPVELIPRLVHGEQDFRFHRPIVAGDKLVSRGKMIGYEGLPNGTRSVIYLECRTEDGELVNEQYVTAFFRGFDAGANVGAQAPGHKFDEGLRSTPPVAKLTQHVDEDQTFRYGPAAGDPMPIHLDAEIARSAGLPGIIAHGLCTLAFTSWAVLTEVADGRSERLRRLAVRFSKPVLPGQDITTHIWNAGTADGGTAYAYETAVGDDLVIKDGFAVID</sequence>
<evidence type="ECO:0000313" key="4">
    <source>
        <dbReference type="EMBL" id="SFB58301.1"/>
    </source>
</evidence>
<dbReference type="Pfam" id="PF13452">
    <property type="entry name" value="FAS1_DH_region"/>
    <property type="match status" value="1"/>
</dbReference>
<dbReference type="PANTHER" id="PTHR13078">
    <property type="entry name" value="PEROXISOMAL MULTIFUNCTIONAL ENZYME TYPE 2-RELATED"/>
    <property type="match status" value="1"/>
</dbReference>
<dbReference type="AlphaFoldDB" id="A0A1I1C6V8"/>
<accession>A0A1I1C6V8</accession>
<feature type="domain" description="FAS1-like dehydratase" evidence="3">
    <location>
        <begin position="24"/>
        <end position="136"/>
    </location>
</feature>
<comment type="similarity">
    <text evidence="1">Belongs to the enoyl-CoA hydratase/isomerase family.</text>
</comment>
<feature type="domain" description="MaoC-like" evidence="2">
    <location>
        <begin position="171"/>
        <end position="277"/>
    </location>
</feature>
<name>A0A1I1C6V8_9PSEU</name>
<dbReference type="GO" id="GO:0003857">
    <property type="term" value="F:(3S)-3-hydroxyacyl-CoA dehydrogenase (NAD+) activity"/>
    <property type="evidence" value="ECO:0007669"/>
    <property type="project" value="TreeGrafter"/>
</dbReference>
<protein>
    <submittedName>
        <fullName evidence="4">Acyl dehydratase</fullName>
    </submittedName>
</protein>
<dbReference type="RefSeq" id="WP_091677414.1">
    <property type="nucleotide sequence ID" value="NZ_FOKG01000022.1"/>
</dbReference>
<evidence type="ECO:0000313" key="5">
    <source>
        <dbReference type="Proteomes" id="UP000243799"/>
    </source>
</evidence>
<keyword evidence="5" id="KW-1185">Reference proteome</keyword>
<dbReference type="STRING" id="490629.SAMN05216266_1229"/>
<dbReference type="EMBL" id="FOKG01000022">
    <property type="protein sequence ID" value="SFB58301.1"/>
    <property type="molecule type" value="Genomic_DNA"/>
</dbReference>
<proteinExistence type="inferred from homology"/>
<dbReference type="OrthoDB" id="5415111at2"/>